<evidence type="ECO:0000313" key="3">
    <source>
        <dbReference type="Proteomes" id="UP000807115"/>
    </source>
</evidence>
<accession>A0A921QF54</accession>
<sequence length="104" mass="11456">MHAQEALPSPSVEDGQQAKTSVEVVSKVLLKSNTFLRNVGIQQPAAKTTNVVKELQAELDVKKLESIGLQQELERLKAQTQESEAKVDKQAEEIKSLRKMAADT</sequence>
<dbReference type="EMBL" id="CM027687">
    <property type="protein sequence ID" value="KAG0520712.1"/>
    <property type="molecule type" value="Genomic_DNA"/>
</dbReference>
<proteinExistence type="predicted"/>
<gene>
    <name evidence="2" type="ORF">BDA96_08G097900</name>
</gene>
<protein>
    <submittedName>
        <fullName evidence="2">Uncharacterized protein</fullName>
    </submittedName>
</protein>
<dbReference type="AlphaFoldDB" id="A0A921QF54"/>
<dbReference type="Proteomes" id="UP000807115">
    <property type="component" value="Chromosome 8"/>
</dbReference>
<organism evidence="2 3">
    <name type="scientific">Sorghum bicolor</name>
    <name type="common">Sorghum</name>
    <name type="synonym">Sorghum vulgare</name>
    <dbReference type="NCBI Taxonomy" id="4558"/>
    <lineage>
        <taxon>Eukaryota</taxon>
        <taxon>Viridiplantae</taxon>
        <taxon>Streptophyta</taxon>
        <taxon>Embryophyta</taxon>
        <taxon>Tracheophyta</taxon>
        <taxon>Spermatophyta</taxon>
        <taxon>Magnoliopsida</taxon>
        <taxon>Liliopsida</taxon>
        <taxon>Poales</taxon>
        <taxon>Poaceae</taxon>
        <taxon>PACMAD clade</taxon>
        <taxon>Panicoideae</taxon>
        <taxon>Andropogonodae</taxon>
        <taxon>Andropogoneae</taxon>
        <taxon>Sorghinae</taxon>
        <taxon>Sorghum</taxon>
    </lineage>
</organism>
<evidence type="ECO:0000256" key="1">
    <source>
        <dbReference type="SAM" id="Coils"/>
    </source>
</evidence>
<feature type="coiled-coil region" evidence="1">
    <location>
        <begin position="45"/>
        <end position="100"/>
    </location>
</feature>
<comment type="caution">
    <text evidence="2">The sequence shown here is derived from an EMBL/GenBank/DDBJ whole genome shotgun (WGS) entry which is preliminary data.</text>
</comment>
<reference evidence="2" key="2">
    <citation type="submission" date="2020-10" db="EMBL/GenBank/DDBJ databases">
        <authorList>
            <person name="Cooper E.A."/>
            <person name="Brenton Z.W."/>
            <person name="Flinn B.S."/>
            <person name="Jenkins J."/>
            <person name="Shu S."/>
            <person name="Flowers D."/>
            <person name="Luo F."/>
            <person name="Wang Y."/>
            <person name="Xia P."/>
            <person name="Barry K."/>
            <person name="Daum C."/>
            <person name="Lipzen A."/>
            <person name="Yoshinaga Y."/>
            <person name="Schmutz J."/>
            <person name="Saski C."/>
            <person name="Vermerris W."/>
            <person name="Kresovich S."/>
        </authorList>
    </citation>
    <scope>NUCLEOTIDE SEQUENCE</scope>
</reference>
<name>A0A921QF54_SORBI</name>
<reference evidence="2" key="1">
    <citation type="journal article" date="2019" name="BMC Genomics">
        <title>A new reference genome for Sorghum bicolor reveals high levels of sequence similarity between sweet and grain genotypes: implications for the genetics of sugar metabolism.</title>
        <authorList>
            <person name="Cooper E.A."/>
            <person name="Brenton Z.W."/>
            <person name="Flinn B.S."/>
            <person name="Jenkins J."/>
            <person name="Shu S."/>
            <person name="Flowers D."/>
            <person name="Luo F."/>
            <person name="Wang Y."/>
            <person name="Xia P."/>
            <person name="Barry K."/>
            <person name="Daum C."/>
            <person name="Lipzen A."/>
            <person name="Yoshinaga Y."/>
            <person name="Schmutz J."/>
            <person name="Saski C."/>
            <person name="Vermerris W."/>
            <person name="Kresovich S."/>
        </authorList>
    </citation>
    <scope>NUCLEOTIDE SEQUENCE</scope>
</reference>
<evidence type="ECO:0000313" key="2">
    <source>
        <dbReference type="EMBL" id="KAG0520712.1"/>
    </source>
</evidence>
<keyword evidence="1" id="KW-0175">Coiled coil</keyword>